<gene>
    <name evidence="6" type="primary">rpl13</name>
</gene>
<dbReference type="GO" id="GO:0022625">
    <property type="term" value="C:cytosolic large ribosomal subunit"/>
    <property type="evidence" value="ECO:0007669"/>
    <property type="project" value="TreeGrafter"/>
</dbReference>
<evidence type="ECO:0000313" key="6">
    <source>
        <dbReference type="EMBL" id="CBN08623.1"/>
    </source>
</evidence>
<dbReference type="PROSITE" id="PS01104">
    <property type="entry name" value="RIBOSOMAL_L13E"/>
    <property type="match status" value="1"/>
</dbReference>
<dbReference type="HAMAP" id="MF_00499">
    <property type="entry name" value="Ribosomal_eL13"/>
    <property type="match status" value="1"/>
</dbReference>
<dbReference type="Gene3D" id="1.20.5.110">
    <property type="match status" value="1"/>
</dbReference>
<dbReference type="InterPro" id="IPR018256">
    <property type="entry name" value="Ribosomal_eL13_CS"/>
</dbReference>
<name>E3PQV5_MICSQ</name>
<dbReference type="PANTHER" id="PTHR11722">
    <property type="entry name" value="60S RIBOSOMAL PROTEIN L13"/>
    <property type="match status" value="1"/>
</dbReference>
<dbReference type="FunFam" id="1.20.5.110:FF:000003">
    <property type="entry name" value="60S ribosomal protein L13"/>
    <property type="match status" value="1"/>
</dbReference>
<proteinExistence type="evidence at transcript level"/>
<dbReference type="GO" id="GO:0006412">
    <property type="term" value="P:translation"/>
    <property type="evidence" value="ECO:0007669"/>
    <property type="project" value="InterPro"/>
</dbReference>
<feature type="region of interest" description="Disordered" evidence="5">
    <location>
        <begin position="187"/>
        <end position="214"/>
    </location>
</feature>
<dbReference type="AlphaFoldDB" id="E3PQV5"/>
<feature type="region of interest" description="Disordered" evidence="5">
    <location>
        <begin position="32"/>
        <end position="54"/>
    </location>
</feature>
<comment type="similarity">
    <text evidence="1 4">Belongs to the eukaryotic ribosomal protein eL13 family.</text>
</comment>
<keyword evidence="2 4" id="KW-0689">Ribosomal protein</keyword>
<evidence type="ECO:0000256" key="2">
    <source>
        <dbReference type="ARBA" id="ARBA00022980"/>
    </source>
</evidence>
<evidence type="ECO:0000256" key="5">
    <source>
        <dbReference type="SAM" id="MobiDB-lite"/>
    </source>
</evidence>
<keyword evidence="3 4" id="KW-0687">Ribonucleoprotein</keyword>
<evidence type="ECO:0000256" key="1">
    <source>
        <dbReference type="ARBA" id="ARBA00005640"/>
    </source>
</evidence>
<dbReference type="EMBL" id="FN984767">
    <property type="protein sequence ID" value="CBN08623.1"/>
    <property type="molecule type" value="mRNA"/>
</dbReference>
<dbReference type="GO" id="GO:0003735">
    <property type="term" value="F:structural constituent of ribosome"/>
    <property type="evidence" value="ECO:0007669"/>
    <property type="project" value="InterPro"/>
</dbReference>
<reference evidence="6" key="1">
    <citation type="journal article" date="2010" name="J. Mol. Evol.">
        <title>Accelerated evolutionary rate of housekeeping genes in tunicates.</title>
        <authorList>
            <person name="Tsagkogeorga G."/>
            <person name="Turon X."/>
            <person name="Galtier N."/>
            <person name="Douzery E.J."/>
            <person name="Delsuc F."/>
        </authorList>
    </citation>
    <scope>NUCLEOTIDE SEQUENCE</scope>
    <source>
        <tissue evidence="6">Mix of muscle and gonads</tissue>
    </source>
</reference>
<evidence type="ECO:0000256" key="4">
    <source>
        <dbReference type="RuleBase" id="RU000572"/>
    </source>
</evidence>
<dbReference type="Pfam" id="PF01294">
    <property type="entry name" value="Ribosomal_L13e"/>
    <property type="match status" value="1"/>
</dbReference>
<organism evidence="6">
    <name type="scientific">Microcosmus squamiger</name>
    <name type="common">Sea squirt</name>
    <dbReference type="NCBI Taxonomy" id="439822"/>
    <lineage>
        <taxon>Eukaryota</taxon>
        <taxon>Metazoa</taxon>
        <taxon>Chordata</taxon>
        <taxon>Tunicata</taxon>
        <taxon>Ascidiacea</taxon>
        <taxon>Stolidobranchia</taxon>
        <taxon>Pyuridae</taxon>
        <taxon>Microcosmus</taxon>
    </lineage>
</organism>
<evidence type="ECO:0000256" key="3">
    <source>
        <dbReference type="ARBA" id="ARBA00023274"/>
    </source>
</evidence>
<accession>E3PQV5</accession>
<dbReference type="InterPro" id="IPR001380">
    <property type="entry name" value="Ribosomal_eL13"/>
</dbReference>
<dbReference type="PANTHER" id="PTHR11722:SF0">
    <property type="entry name" value="LARGE RIBOSOMAL SUBUNIT PROTEIN EL13"/>
    <property type="match status" value="1"/>
</dbReference>
<dbReference type="GO" id="GO:0003723">
    <property type="term" value="F:RNA binding"/>
    <property type="evidence" value="ECO:0007669"/>
    <property type="project" value="TreeGrafter"/>
</dbReference>
<protein>
    <recommendedName>
        <fullName evidence="4">60S ribosomal protein L13</fullName>
    </recommendedName>
</protein>
<sequence>MAIKHNNIICNNHFHKKWQTRVKTWFNQPARKQRRYNRRAEKAKKVAPRPVKGPLRPIVRCPTVKYNMKRRFGRGFSLEELKAAGINRRFAQTIGIAVDRRRRNSSYESLQENVQRLKEYRSRLILFPKKPSQPKKGDSTAEEIKMASQHTGAVLPLKRKVVREKARAVTDEEKKYSAFQDMRVSRSNAKLHGIRAKRKKEKEEAAAQMAPKKK</sequence>